<evidence type="ECO:0000256" key="4">
    <source>
        <dbReference type="SAM" id="Coils"/>
    </source>
</evidence>
<dbReference type="GO" id="GO:0005525">
    <property type="term" value="F:GTP binding"/>
    <property type="evidence" value="ECO:0007669"/>
    <property type="project" value="UniProtKB-KW"/>
</dbReference>
<feature type="region of interest" description="Disordered" evidence="5">
    <location>
        <begin position="95"/>
        <end position="120"/>
    </location>
</feature>
<evidence type="ECO:0000256" key="2">
    <source>
        <dbReference type="ARBA" id="ARBA00023134"/>
    </source>
</evidence>
<dbReference type="Proteomes" id="UP000278807">
    <property type="component" value="Unassembled WGS sequence"/>
</dbReference>
<organism evidence="9">
    <name type="scientific">Rodentolepis nana</name>
    <name type="common">Dwarf tapeworm</name>
    <name type="synonym">Hymenolepis nana</name>
    <dbReference type="NCBI Taxonomy" id="102285"/>
    <lineage>
        <taxon>Eukaryota</taxon>
        <taxon>Metazoa</taxon>
        <taxon>Spiralia</taxon>
        <taxon>Lophotrochozoa</taxon>
        <taxon>Platyhelminthes</taxon>
        <taxon>Cestoda</taxon>
        <taxon>Eucestoda</taxon>
        <taxon>Cyclophyllidea</taxon>
        <taxon>Hymenolepididae</taxon>
        <taxon>Rodentolepis</taxon>
    </lineage>
</organism>
<dbReference type="CDD" id="cd01850">
    <property type="entry name" value="CDC_Septin"/>
    <property type="match status" value="1"/>
</dbReference>
<feature type="compositionally biased region" description="Basic and acidic residues" evidence="5">
    <location>
        <begin position="178"/>
        <end position="188"/>
    </location>
</feature>
<evidence type="ECO:0000259" key="6">
    <source>
        <dbReference type="PROSITE" id="PS51719"/>
    </source>
</evidence>
<dbReference type="Pfam" id="PF00735">
    <property type="entry name" value="Septin"/>
    <property type="match status" value="3"/>
</dbReference>
<feature type="domain" description="Septin-type G" evidence="6">
    <location>
        <begin position="274"/>
        <end position="618"/>
    </location>
</feature>
<gene>
    <name evidence="7" type="ORF">HNAJ_LOCUS9491</name>
</gene>
<keyword evidence="2 3" id="KW-0342">GTP-binding</keyword>
<feature type="compositionally biased region" description="Low complexity" evidence="5">
    <location>
        <begin position="101"/>
        <end position="114"/>
    </location>
</feature>
<protein>
    <submittedName>
        <fullName evidence="9">Septin-type G domain-containing protein</fullName>
    </submittedName>
</protein>
<dbReference type="InterPro" id="IPR030379">
    <property type="entry name" value="G_SEPTIN_dom"/>
</dbReference>
<reference evidence="9" key="1">
    <citation type="submission" date="2017-02" db="UniProtKB">
        <authorList>
            <consortium name="WormBaseParasite"/>
        </authorList>
    </citation>
    <scope>IDENTIFICATION</scope>
</reference>
<dbReference type="EMBL" id="UZAE01012630">
    <property type="protein sequence ID" value="VDO06009.1"/>
    <property type="molecule type" value="Genomic_DNA"/>
</dbReference>
<evidence type="ECO:0000313" key="7">
    <source>
        <dbReference type="EMBL" id="VDO06009.1"/>
    </source>
</evidence>
<evidence type="ECO:0000313" key="9">
    <source>
        <dbReference type="WBParaSite" id="HNAJ_0000949601-mRNA-1"/>
    </source>
</evidence>
<reference evidence="7 8" key="2">
    <citation type="submission" date="2018-11" db="EMBL/GenBank/DDBJ databases">
        <authorList>
            <consortium name="Pathogen Informatics"/>
        </authorList>
    </citation>
    <scope>NUCLEOTIDE SEQUENCE [LARGE SCALE GENOMIC DNA]</scope>
</reference>
<dbReference type="OrthoDB" id="416553at2759"/>
<dbReference type="STRING" id="102285.A0A0R3TPS8"/>
<evidence type="ECO:0000313" key="8">
    <source>
        <dbReference type="Proteomes" id="UP000278807"/>
    </source>
</evidence>
<evidence type="ECO:0000256" key="1">
    <source>
        <dbReference type="ARBA" id="ARBA00022741"/>
    </source>
</evidence>
<feature type="region of interest" description="Disordered" evidence="5">
    <location>
        <begin position="170"/>
        <end position="210"/>
    </location>
</feature>
<keyword evidence="1 3" id="KW-0547">Nucleotide-binding</keyword>
<comment type="similarity">
    <text evidence="3">Belongs to the TRAFAC class TrmE-Era-EngA-EngB-Septin-like GTPase superfamily. Septin GTPase family.</text>
</comment>
<feature type="coiled-coil region" evidence="4">
    <location>
        <begin position="507"/>
        <end position="534"/>
    </location>
</feature>
<dbReference type="InterPro" id="IPR016491">
    <property type="entry name" value="Septin"/>
</dbReference>
<sequence length="618" mass="70115">MASIPRFNVTGRYRESEESSVKNGSRFFASGDSPISNLTRTDDNKSRPNTATSQCFIAHKRRIINPQAMHNRHSRPFRNLLPNFLQRLRSAGGSWGNVENSGRASSSRSSAISGDGTNFTDTMSMFSVPASYSGVYYDRVGDDSDESGSFLTVSDLDSYRDHAKRPDSYYAEYANIEDSNKGRNDGDKTPTNSPTPKPSPKIDNLKVKDSSLSPKKVARLESLRDTHRRMKTLTQFFPTFALDPPSETTEEPDEDAKLGFANIPDQMHRKAVKKGFNFTLMIAGESGLGKSTLVNSLFMQDLYKSREPCDASDMIKKVTKIEKRQIELDERGVKLRLTIVDTPGFNDAVNAEDCWKPIEDYIDGTFEQYFKDECGLNRKNIQDNRVHCCLYFISPYGHGCLGLLLFWVQCLAKPIFEELHPSADVPGYSYSSSYVFFEEVSRFCVKRMGLRQVDVEFMRRLQNKVNIVPVIAKADALTASELRNLKERIMSDLDRYKIDIYRLPECDSDEEEEIKRLDKEIKAIRNHHVRSEAEHQSEICIDHDHVTNQSSVGVTFPCPQEKAVLPFAVIGSNCVIEGEGGKRVRGRQYPWGVVEVENPKHCDFTKLRIFLLKQVFIS</sequence>
<keyword evidence="4" id="KW-0175">Coiled coil</keyword>
<dbReference type="AlphaFoldDB" id="A0A0R3TPS8"/>
<dbReference type="Gene3D" id="3.40.50.300">
    <property type="entry name" value="P-loop containing nucleotide triphosphate hydrolases"/>
    <property type="match status" value="1"/>
</dbReference>
<name>A0A0R3TPS8_RODNA</name>
<proteinExistence type="inferred from homology"/>
<evidence type="ECO:0000256" key="3">
    <source>
        <dbReference type="RuleBase" id="RU004560"/>
    </source>
</evidence>
<evidence type="ECO:0000256" key="5">
    <source>
        <dbReference type="SAM" id="MobiDB-lite"/>
    </source>
</evidence>
<feature type="region of interest" description="Disordered" evidence="5">
    <location>
        <begin position="1"/>
        <end position="52"/>
    </location>
</feature>
<dbReference type="PANTHER" id="PTHR18884">
    <property type="entry name" value="SEPTIN"/>
    <property type="match status" value="1"/>
</dbReference>
<dbReference type="InterPro" id="IPR027417">
    <property type="entry name" value="P-loop_NTPase"/>
</dbReference>
<dbReference type="SUPFAM" id="SSF52540">
    <property type="entry name" value="P-loop containing nucleoside triphosphate hydrolases"/>
    <property type="match status" value="1"/>
</dbReference>
<accession>A0A0R3TPS8</accession>
<keyword evidence="8" id="KW-1185">Reference proteome</keyword>
<dbReference type="WBParaSite" id="HNAJ_0000949601-mRNA-1">
    <property type="protein sequence ID" value="HNAJ_0000949601-mRNA-1"/>
    <property type="gene ID" value="HNAJ_0000949601"/>
</dbReference>
<dbReference type="PROSITE" id="PS51719">
    <property type="entry name" value="G_SEPTIN"/>
    <property type="match status" value="1"/>
</dbReference>